<feature type="transmembrane region" description="Helical" evidence="8">
    <location>
        <begin position="101"/>
        <end position="120"/>
    </location>
</feature>
<keyword evidence="4" id="KW-0521">NADP</keyword>
<dbReference type="InterPro" id="IPR001129">
    <property type="entry name" value="Membr-assoc_MAPEG"/>
</dbReference>
<keyword evidence="5 8" id="KW-1133">Transmembrane helix</keyword>
<sequence>MTSLVGLAESNLSYYSVPLAYILAFIPHVYANTIAGDKYDVAEPRRLLDAVSGDERLDKRVRQRIQRAKAAHDNAIETLGLYAAGVVAANSAGVGKPTLNLLSLIYISSRAVYTLIYVKLQDNRKWAPLRSLVWIVGMCSIFSLWIKAGNAMKADPAFNRSELLPSIKGKVILVTGGTSGLGRQAVLEYARYVPEKIWLAVRNAAAAERTIKEIQDEVPTAPIEFIHLELTSVASIQNAARMFRQKASRLDILMLNAGIVATPPGLTEDGYEMQFGTNYIGSVLLAKLLIPTLLDTAEIPGADVRIIFLGSQAASMAPMEGIVFEALKTDFGEVGAWAKYGQSKLAVILYTRELAKRQTKIKVCVVDPGFVDTNWAQSWKSSSYILGALYPVMRMASSSVENGVQNQLWASVHPDVKSGVYYLPIGKPALGKGNLANETLAQKLWEWTEAELEGMD</sequence>
<dbReference type="SUPFAM" id="SSF161084">
    <property type="entry name" value="MAPEG domain-like"/>
    <property type="match status" value="1"/>
</dbReference>
<dbReference type="InterPro" id="IPR020904">
    <property type="entry name" value="Sc_DH/Rdtase_CS"/>
</dbReference>
<evidence type="ECO:0000256" key="8">
    <source>
        <dbReference type="SAM" id="Phobius"/>
    </source>
</evidence>
<proteinExistence type="inferred from homology"/>
<dbReference type="Gene3D" id="1.20.120.550">
    <property type="entry name" value="Membrane associated eicosanoid/glutathione metabolism-like domain"/>
    <property type="match status" value="1"/>
</dbReference>
<feature type="transmembrane region" description="Helical" evidence="8">
    <location>
        <begin position="12"/>
        <end position="30"/>
    </location>
</feature>
<dbReference type="Proteomes" id="UP000070328">
    <property type="component" value="Unassembled WGS sequence"/>
</dbReference>
<evidence type="ECO:0000256" key="7">
    <source>
        <dbReference type="ARBA" id="ARBA00023136"/>
    </source>
</evidence>
<dbReference type="InterPro" id="IPR002347">
    <property type="entry name" value="SDR_fam"/>
</dbReference>
<dbReference type="PANTHER" id="PTHR24320:SF282">
    <property type="entry name" value="WW DOMAIN-CONTAINING OXIDOREDUCTASE"/>
    <property type="match status" value="1"/>
</dbReference>
<dbReference type="Gene3D" id="3.40.50.720">
    <property type="entry name" value="NAD(P)-binding Rossmann-like Domain"/>
    <property type="match status" value="1"/>
</dbReference>
<dbReference type="EMBL" id="JFBX01000628">
    <property type="protein sequence ID" value="KXH32783.1"/>
    <property type="molecule type" value="Genomic_DNA"/>
</dbReference>
<comment type="similarity">
    <text evidence="2">Belongs to the short-chain dehydrogenases/reductases (SDR) family.</text>
</comment>
<comment type="subcellular location">
    <subcellularLocation>
        <location evidence="1">Membrane</location>
    </subcellularLocation>
</comment>
<dbReference type="AlphaFoldDB" id="A0A135SA46"/>
<evidence type="ECO:0000256" key="5">
    <source>
        <dbReference type="ARBA" id="ARBA00022989"/>
    </source>
</evidence>
<evidence type="ECO:0000256" key="1">
    <source>
        <dbReference type="ARBA" id="ARBA00004370"/>
    </source>
</evidence>
<dbReference type="OrthoDB" id="191139at2759"/>
<evidence type="ECO:0000313" key="10">
    <source>
        <dbReference type="Proteomes" id="UP000070328"/>
    </source>
</evidence>
<dbReference type="Pfam" id="PF00106">
    <property type="entry name" value="adh_short"/>
    <property type="match status" value="1"/>
</dbReference>
<dbReference type="PRINTS" id="PR00081">
    <property type="entry name" value="GDHRDH"/>
</dbReference>
<evidence type="ECO:0000256" key="4">
    <source>
        <dbReference type="ARBA" id="ARBA00022857"/>
    </source>
</evidence>
<dbReference type="InterPro" id="IPR036291">
    <property type="entry name" value="NAD(P)-bd_dom_sf"/>
</dbReference>
<keyword evidence="3 8" id="KW-0812">Transmembrane</keyword>
<evidence type="ECO:0000313" key="9">
    <source>
        <dbReference type="EMBL" id="KXH32783.1"/>
    </source>
</evidence>
<dbReference type="PROSITE" id="PS00061">
    <property type="entry name" value="ADH_SHORT"/>
    <property type="match status" value="1"/>
</dbReference>
<gene>
    <name evidence="9" type="ORF">CSIM01_04276</name>
</gene>
<name>A0A135SA46_9PEZI</name>
<comment type="caution">
    <text evidence="9">The sequence shown here is derived from an EMBL/GenBank/DDBJ whole genome shotgun (WGS) entry which is preliminary data.</text>
</comment>
<dbReference type="GO" id="GO:0016491">
    <property type="term" value="F:oxidoreductase activity"/>
    <property type="evidence" value="ECO:0007669"/>
    <property type="project" value="UniProtKB-KW"/>
</dbReference>
<dbReference type="PANTHER" id="PTHR24320">
    <property type="entry name" value="RETINOL DEHYDROGENASE"/>
    <property type="match status" value="1"/>
</dbReference>
<evidence type="ECO:0000256" key="2">
    <source>
        <dbReference type="ARBA" id="ARBA00006484"/>
    </source>
</evidence>
<evidence type="ECO:0000256" key="6">
    <source>
        <dbReference type="ARBA" id="ARBA00023002"/>
    </source>
</evidence>
<evidence type="ECO:0000256" key="3">
    <source>
        <dbReference type="ARBA" id="ARBA00022692"/>
    </source>
</evidence>
<dbReference type="Pfam" id="PF01124">
    <property type="entry name" value="MAPEG"/>
    <property type="match status" value="1"/>
</dbReference>
<accession>A0A135SA46</accession>
<protein>
    <submittedName>
        <fullName evidence="9">Short-chain dehydrogenase/reductase</fullName>
    </submittedName>
</protein>
<keyword evidence="10" id="KW-1185">Reference proteome</keyword>
<dbReference type="InterPro" id="IPR023352">
    <property type="entry name" value="MAPEG-like_dom_sf"/>
</dbReference>
<dbReference type="GO" id="GO:0016020">
    <property type="term" value="C:membrane"/>
    <property type="evidence" value="ECO:0007669"/>
    <property type="project" value="UniProtKB-SubCell"/>
</dbReference>
<organism evidence="9 10">
    <name type="scientific">Colletotrichum simmondsii</name>
    <dbReference type="NCBI Taxonomy" id="703756"/>
    <lineage>
        <taxon>Eukaryota</taxon>
        <taxon>Fungi</taxon>
        <taxon>Dikarya</taxon>
        <taxon>Ascomycota</taxon>
        <taxon>Pezizomycotina</taxon>
        <taxon>Sordariomycetes</taxon>
        <taxon>Hypocreomycetidae</taxon>
        <taxon>Glomerellales</taxon>
        <taxon>Glomerellaceae</taxon>
        <taxon>Colletotrichum</taxon>
        <taxon>Colletotrichum acutatum species complex</taxon>
    </lineage>
</organism>
<keyword evidence="6" id="KW-0560">Oxidoreductase</keyword>
<feature type="transmembrane region" description="Helical" evidence="8">
    <location>
        <begin position="127"/>
        <end position="146"/>
    </location>
</feature>
<keyword evidence="7 8" id="KW-0472">Membrane</keyword>
<reference evidence="9 10" key="1">
    <citation type="submission" date="2014-02" db="EMBL/GenBank/DDBJ databases">
        <title>The genome sequence of Colletotrichum simmondsii CBS122122.</title>
        <authorList>
            <person name="Baroncelli R."/>
            <person name="Thon M.R."/>
        </authorList>
    </citation>
    <scope>NUCLEOTIDE SEQUENCE [LARGE SCALE GENOMIC DNA]</scope>
    <source>
        <strain evidence="9 10">CBS122122</strain>
    </source>
</reference>
<dbReference type="SUPFAM" id="SSF51735">
    <property type="entry name" value="NAD(P)-binding Rossmann-fold domains"/>
    <property type="match status" value="1"/>
</dbReference>